<gene>
    <name evidence="1" type="ORF">N7492_010184</name>
</gene>
<protein>
    <submittedName>
        <fullName evidence="1">Uncharacterized protein</fullName>
    </submittedName>
</protein>
<accession>A0A9W9HQP5</accession>
<name>A0A9W9HQP5_9EURO</name>
<comment type="caution">
    <text evidence="1">The sequence shown here is derived from an EMBL/GenBank/DDBJ whole genome shotgun (WGS) entry which is preliminary data.</text>
</comment>
<reference evidence="1" key="1">
    <citation type="submission" date="2022-11" db="EMBL/GenBank/DDBJ databases">
        <authorList>
            <person name="Petersen C."/>
        </authorList>
    </citation>
    <scope>NUCLEOTIDE SEQUENCE</scope>
    <source>
        <strain evidence="1">IBT 21917</strain>
    </source>
</reference>
<reference evidence="1" key="2">
    <citation type="journal article" date="2023" name="IMA Fungus">
        <title>Comparative genomic study of the Penicillium genus elucidates a diverse pangenome and 15 lateral gene transfer events.</title>
        <authorList>
            <person name="Petersen C."/>
            <person name="Sorensen T."/>
            <person name="Nielsen M.R."/>
            <person name="Sondergaard T.E."/>
            <person name="Sorensen J.L."/>
            <person name="Fitzpatrick D.A."/>
            <person name="Frisvad J.C."/>
            <person name="Nielsen K.L."/>
        </authorList>
    </citation>
    <scope>NUCLEOTIDE SEQUENCE</scope>
    <source>
        <strain evidence="1">IBT 21917</strain>
    </source>
</reference>
<dbReference type="Proteomes" id="UP001146351">
    <property type="component" value="Unassembled WGS sequence"/>
</dbReference>
<dbReference type="EMBL" id="JAPQKO010000008">
    <property type="protein sequence ID" value="KAJ5151889.1"/>
    <property type="molecule type" value="Genomic_DNA"/>
</dbReference>
<sequence length="142" mass="15189">MARPIATILCGRTEKIGAAVIAALKPEFEVIHFIMTPEAGQVQIPVLLRGEAAPSASELGTRDYGRKVEAIILGGGYDDEAIQQLRTAAGSLSTVPWLRADTTKPTPPLGPAYGECLVARIKETVKKLQAGGEMEKDAVVWY</sequence>
<evidence type="ECO:0000313" key="1">
    <source>
        <dbReference type="EMBL" id="KAJ5151889.1"/>
    </source>
</evidence>
<proteinExistence type="predicted"/>
<keyword evidence="2" id="KW-1185">Reference proteome</keyword>
<organism evidence="1 2">
    <name type="scientific">Penicillium capsulatum</name>
    <dbReference type="NCBI Taxonomy" id="69766"/>
    <lineage>
        <taxon>Eukaryota</taxon>
        <taxon>Fungi</taxon>
        <taxon>Dikarya</taxon>
        <taxon>Ascomycota</taxon>
        <taxon>Pezizomycotina</taxon>
        <taxon>Eurotiomycetes</taxon>
        <taxon>Eurotiomycetidae</taxon>
        <taxon>Eurotiales</taxon>
        <taxon>Aspergillaceae</taxon>
        <taxon>Penicillium</taxon>
    </lineage>
</organism>
<evidence type="ECO:0000313" key="2">
    <source>
        <dbReference type="Proteomes" id="UP001146351"/>
    </source>
</evidence>
<dbReference type="AlphaFoldDB" id="A0A9W9HQP5"/>
<dbReference type="OrthoDB" id="3649348at2759"/>